<dbReference type="InterPro" id="IPR001807">
    <property type="entry name" value="ClC"/>
</dbReference>
<evidence type="ECO:0000256" key="6">
    <source>
        <dbReference type="ARBA" id="ARBA00023065"/>
    </source>
</evidence>
<feature type="transmembrane region" description="Helical" evidence="11">
    <location>
        <begin position="494"/>
        <end position="519"/>
    </location>
</feature>
<evidence type="ECO:0000313" key="14">
    <source>
        <dbReference type="Proteomes" id="UP001642484"/>
    </source>
</evidence>
<feature type="transmembrane region" description="Helical" evidence="11">
    <location>
        <begin position="221"/>
        <end position="244"/>
    </location>
</feature>
<reference evidence="13 14" key="1">
    <citation type="submission" date="2024-02" db="EMBL/GenBank/DDBJ databases">
        <authorList>
            <person name="Chen Y."/>
            <person name="Shah S."/>
            <person name="Dougan E. K."/>
            <person name="Thang M."/>
            <person name="Chan C."/>
        </authorList>
    </citation>
    <scope>NUCLEOTIDE SEQUENCE [LARGE SCALE GENOMIC DNA]</scope>
</reference>
<dbReference type="CDD" id="cd04591">
    <property type="entry name" value="CBS_pair_voltage-gated_CLC_euk_bac"/>
    <property type="match status" value="1"/>
</dbReference>
<dbReference type="EMBL" id="CAXAMN010003803">
    <property type="protein sequence ID" value="CAK9006399.1"/>
    <property type="molecule type" value="Genomic_DNA"/>
</dbReference>
<dbReference type="SMART" id="SM00116">
    <property type="entry name" value="CBS"/>
    <property type="match status" value="2"/>
</dbReference>
<evidence type="ECO:0000256" key="5">
    <source>
        <dbReference type="ARBA" id="ARBA00022989"/>
    </source>
</evidence>
<feature type="transmembrane region" description="Helical" evidence="11">
    <location>
        <begin position="430"/>
        <end position="450"/>
    </location>
</feature>
<keyword evidence="7 10" id="KW-0129">CBS domain</keyword>
<accession>A0ABP0IWG9</accession>
<protein>
    <recommendedName>
        <fullName evidence="11">Chloride channel protein</fullName>
    </recommendedName>
</protein>
<dbReference type="PRINTS" id="PR00762">
    <property type="entry name" value="CLCHANNEL"/>
</dbReference>
<evidence type="ECO:0000313" key="13">
    <source>
        <dbReference type="EMBL" id="CAK9006399.1"/>
    </source>
</evidence>
<dbReference type="InterPro" id="IPR046342">
    <property type="entry name" value="CBS_dom_sf"/>
</dbReference>
<evidence type="ECO:0000256" key="4">
    <source>
        <dbReference type="ARBA" id="ARBA00022737"/>
    </source>
</evidence>
<keyword evidence="5 11" id="KW-1133">Transmembrane helix</keyword>
<feature type="domain" description="CBS" evidence="12">
    <location>
        <begin position="579"/>
        <end position="639"/>
    </location>
</feature>
<keyword evidence="8 11" id="KW-0472">Membrane</keyword>
<name>A0ABP0IWG9_9DINO</name>
<feature type="domain" description="CBS" evidence="12">
    <location>
        <begin position="664"/>
        <end position="717"/>
    </location>
</feature>
<evidence type="ECO:0000256" key="9">
    <source>
        <dbReference type="ARBA" id="ARBA00023214"/>
    </source>
</evidence>
<feature type="transmembrane region" description="Helical" evidence="11">
    <location>
        <begin position="113"/>
        <end position="140"/>
    </location>
</feature>
<dbReference type="PANTHER" id="PTHR11689:SF136">
    <property type="entry name" value="H(+)_CL(-) EXCHANGE TRANSPORTER 7"/>
    <property type="match status" value="1"/>
</dbReference>
<keyword evidence="14" id="KW-1185">Reference proteome</keyword>
<evidence type="ECO:0000256" key="8">
    <source>
        <dbReference type="ARBA" id="ARBA00023136"/>
    </source>
</evidence>
<dbReference type="PROSITE" id="PS51371">
    <property type="entry name" value="CBS"/>
    <property type="match status" value="2"/>
</dbReference>
<evidence type="ECO:0000256" key="1">
    <source>
        <dbReference type="ARBA" id="ARBA00004141"/>
    </source>
</evidence>
<keyword evidence="6 11" id="KW-0406">Ion transport</keyword>
<evidence type="ECO:0000256" key="3">
    <source>
        <dbReference type="ARBA" id="ARBA00022692"/>
    </source>
</evidence>
<comment type="subcellular location">
    <subcellularLocation>
        <location evidence="1 11">Membrane</location>
        <topology evidence="1 11">Multi-pass membrane protein</topology>
    </subcellularLocation>
</comment>
<evidence type="ECO:0000259" key="12">
    <source>
        <dbReference type="PROSITE" id="PS51371"/>
    </source>
</evidence>
<dbReference type="Pfam" id="PF00654">
    <property type="entry name" value="Voltage_CLC"/>
    <property type="match status" value="1"/>
</dbReference>
<evidence type="ECO:0000256" key="11">
    <source>
        <dbReference type="RuleBase" id="RU361221"/>
    </source>
</evidence>
<keyword evidence="9 11" id="KW-0868">Chloride</keyword>
<comment type="caution">
    <text evidence="11">Lacks conserved residue(s) required for the propagation of feature annotation.</text>
</comment>
<dbReference type="InterPro" id="IPR014743">
    <property type="entry name" value="Cl-channel_core"/>
</dbReference>
<dbReference type="PANTHER" id="PTHR11689">
    <property type="entry name" value="CHLORIDE CHANNEL PROTEIN CLC FAMILY MEMBER"/>
    <property type="match status" value="1"/>
</dbReference>
<comment type="caution">
    <text evidence="13">The sequence shown here is derived from an EMBL/GenBank/DDBJ whole genome shotgun (WGS) entry which is preliminary data.</text>
</comment>
<proteinExistence type="inferred from homology"/>
<feature type="transmembrane region" description="Helical" evidence="11">
    <location>
        <begin position="310"/>
        <end position="330"/>
    </location>
</feature>
<feature type="transmembrane region" description="Helical" evidence="11">
    <location>
        <begin position="350"/>
        <end position="371"/>
    </location>
</feature>
<feature type="transmembrane region" description="Helical" evidence="11">
    <location>
        <begin position="281"/>
        <end position="298"/>
    </location>
</feature>
<evidence type="ECO:0000256" key="7">
    <source>
        <dbReference type="ARBA" id="ARBA00023122"/>
    </source>
</evidence>
<dbReference type="SUPFAM" id="SSF81340">
    <property type="entry name" value="Clc chloride channel"/>
    <property type="match status" value="1"/>
</dbReference>
<dbReference type="Pfam" id="PF00571">
    <property type="entry name" value="CBS"/>
    <property type="match status" value="2"/>
</dbReference>
<evidence type="ECO:0000256" key="10">
    <source>
        <dbReference type="PROSITE-ProRule" id="PRU00703"/>
    </source>
</evidence>
<dbReference type="Gene3D" id="1.10.3080.10">
    <property type="entry name" value="Clc chloride channel"/>
    <property type="match status" value="1"/>
</dbReference>
<evidence type="ECO:0000256" key="2">
    <source>
        <dbReference type="ARBA" id="ARBA00022448"/>
    </source>
</evidence>
<sequence>MNTPHTSQSLLLDHAESLQPLPSTTSVEEVERRAHVASVESIDFDFYESEQGLAVTATKRKRIVQAVAKWIAIAIIGVATGSVASGIDYGIVRLTEMRFGLMRTLVRHGLSSTLLVLANMAICTSLAGIAGALVCFVSPLAAGSGIPEVKCRLNGLDLPLVVKPQTLLAKACGVLFSVSAGLPCGKEGPMIHSGSIIGALLSKALQLYELLLFPDRDERDLIAAGGAAGVSSAFGAPVGGVLFALEEGASFWSPQVLLQALFCSSVSALTLNFFLGGFDSLGFGTLGALGVLTFGSYFQSDATSYRIWELPFFFGVGILGGLVGATFNALNVPLTIWRQWCVGAGGTRRFFEVMTVTAVISTAFVFLPAVMRQCVVPDVISDQHGDLKLICDASSESRQNSIESALGLFMTPSEDAIKVLFHDPAAFHPLYLALFAALYFFMACWTYGLGVPSGLFVPSLLTGAALGRLLGEGLQAVCSRGQGGPGLHVSSPGVYALVGAAASLGGMARITISLAVILVEATGNTQFSIPIIFAVLTSKAVGDCFNRGIYDIHIHLKKLPFLEAPTEVECHKQLVSSVMTQDVRTVFPVESVARLKDLLGRNSHGAFPVVDSSSSFRFQGMLSRSALQSALQAQVGLESFQGRVLQGSNDGMHCDQMIELKSWISPAAFSISNTATVRRSFDLFRTMGLRHLPVVDSTGTLCGIVTRKDLAEHCTHD</sequence>
<dbReference type="InterPro" id="IPR051280">
    <property type="entry name" value="Cl-channel/antiporter"/>
</dbReference>
<gene>
    <name evidence="13" type="ORF">CCMP2556_LOCUS8430</name>
</gene>
<feature type="transmembrane region" description="Helical" evidence="11">
    <location>
        <begin position="70"/>
        <end position="92"/>
    </location>
</feature>
<dbReference type="Proteomes" id="UP001642484">
    <property type="component" value="Unassembled WGS sequence"/>
</dbReference>
<comment type="similarity">
    <text evidence="11">Belongs to the chloride channel (TC 2.A.49) family.</text>
</comment>
<keyword evidence="4" id="KW-0677">Repeat</keyword>
<keyword evidence="2 11" id="KW-0813">Transport</keyword>
<dbReference type="SUPFAM" id="SSF54631">
    <property type="entry name" value="CBS-domain pair"/>
    <property type="match status" value="1"/>
</dbReference>
<dbReference type="InterPro" id="IPR000644">
    <property type="entry name" value="CBS_dom"/>
</dbReference>
<organism evidence="13 14">
    <name type="scientific">Durusdinium trenchii</name>
    <dbReference type="NCBI Taxonomy" id="1381693"/>
    <lineage>
        <taxon>Eukaryota</taxon>
        <taxon>Sar</taxon>
        <taxon>Alveolata</taxon>
        <taxon>Dinophyceae</taxon>
        <taxon>Suessiales</taxon>
        <taxon>Symbiodiniaceae</taxon>
        <taxon>Durusdinium</taxon>
    </lineage>
</organism>
<dbReference type="Gene3D" id="3.10.580.10">
    <property type="entry name" value="CBS-domain"/>
    <property type="match status" value="1"/>
</dbReference>
<keyword evidence="3 11" id="KW-0812">Transmembrane</keyword>